<dbReference type="SUPFAM" id="SSF51735">
    <property type="entry name" value="NAD(P)-binding Rossmann-fold domains"/>
    <property type="match status" value="1"/>
</dbReference>
<dbReference type="SMART" id="SM00822">
    <property type="entry name" value="PKS_KR"/>
    <property type="match status" value="1"/>
</dbReference>
<dbReference type="Proteomes" id="UP001597493">
    <property type="component" value="Unassembled WGS sequence"/>
</dbReference>
<accession>A0ABW5R3B9</accession>
<protein>
    <submittedName>
        <fullName evidence="3">3-oxoacyl-ACP reductase FabG</fullName>
        <ecNumber evidence="3">1.1.1.100</ecNumber>
    </submittedName>
</protein>
<reference evidence="4" key="1">
    <citation type="journal article" date="2019" name="Int. J. Syst. Evol. Microbiol.">
        <title>The Global Catalogue of Microorganisms (GCM) 10K type strain sequencing project: providing services to taxonomists for standard genome sequencing and annotation.</title>
        <authorList>
            <consortium name="The Broad Institute Genomics Platform"/>
            <consortium name="The Broad Institute Genome Sequencing Center for Infectious Disease"/>
            <person name="Wu L."/>
            <person name="Ma J."/>
        </authorList>
    </citation>
    <scope>NUCLEOTIDE SEQUENCE [LARGE SCALE GENOMIC DNA]</scope>
    <source>
        <strain evidence="4">TISTR 1827</strain>
    </source>
</reference>
<dbReference type="PANTHER" id="PTHR42879:SF2">
    <property type="entry name" value="3-OXOACYL-[ACYL-CARRIER-PROTEIN] REDUCTASE FABG"/>
    <property type="match status" value="1"/>
</dbReference>
<name>A0ABW5R3B9_9BACL</name>
<keyword evidence="3" id="KW-0560">Oxidoreductase</keyword>
<evidence type="ECO:0000256" key="1">
    <source>
        <dbReference type="ARBA" id="ARBA00006484"/>
    </source>
</evidence>
<evidence type="ECO:0000259" key="2">
    <source>
        <dbReference type="SMART" id="SM00822"/>
    </source>
</evidence>
<comment type="similarity">
    <text evidence="1">Belongs to the short-chain dehydrogenases/reductases (SDR) family.</text>
</comment>
<dbReference type="EC" id="1.1.1.100" evidence="3"/>
<organism evidence="3 4">
    <name type="scientific">Paenibacillus thailandensis</name>
    <dbReference type="NCBI Taxonomy" id="393250"/>
    <lineage>
        <taxon>Bacteria</taxon>
        <taxon>Bacillati</taxon>
        <taxon>Bacillota</taxon>
        <taxon>Bacilli</taxon>
        <taxon>Bacillales</taxon>
        <taxon>Paenibacillaceae</taxon>
        <taxon>Paenibacillus</taxon>
    </lineage>
</organism>
<dbReference type="InterPro" id="IPR002347">
    <property type="entry name" value="SDR_fam"/>
</dbReference>
<evidence type="ECO:0000313" key="3">
    <source>
        <dbReference type="EMBL" id="MFD2663164.1"/>
    </source>
</evidence>
<dbReference type="PROSITE" id="PS00061">
    <property type="entry name" value="ADH_SHORT"/>
    <property type="match status" value="1"/>
</dbReference>
<dbReference type="EMBL" id="JBHUMY010000038">
    <property type="protein sequence ID" value="MFD2663164.1"/>
    <property type="molecule type" value="Genomic_DNA"/>
</dbReference>
<dbReference type="InterPro" id="IPR050259">
    <property type="entry name" value="SDR"/>
</dbReference>
<dbReference type="InterPro" id="IPR057326">
    <property type="entry name" value="KR_dom"/>
</dbReference>
<dbReference type="PRINTS" id="PR00080">
    <property type="entry name" value="SDRFAMILY"/>
</dbReference>
<dbReference type="Pfam" id="PF13561">
    <property type="entry name" value="adh_short_C2"/>
    <property type="match status" value="1"/>
</dbReference>
<dbReference type="PANTHER" id="PTHR42879">
    <property type="entry name" value="3-OXOACYL-(ACYL-CARRIER-PROTEIN) REDUCTASE"/>
    <property type="match status" value="1"/>
</dbReference>
<dbReference type="RefSeq" id="WP_379278640.1">
    <property type="nucleotide sequence ID" value="NZ_JBHUGT010000020.1"/>
</dbReference>
<dbReference type="InterPro" id="IPR036291">
    <property type="entry name" value="NAD(P)-bd_dom_sf"/>
</dbReference>
<dbReference type="NCBIfam" id="NF009466">
    <property type="entry name" value="PRK12826.1-2"/>
    <property type="match status" value="1"/>
</dbReference>
<evidence type="ECO:0000313" key="4">
    <source>
        <dbReference type="Proteomes" id="UP001597493"/>
    </source>
</evidence>
<keyword evidence="4" id="KW-1185">Reference proteome</keyword>
<dbReference type="InterPro" id="IPR020904">
    <property type="entry name" value="Sc_DH/Rdtase_CS"/>
</dbReference>
<sequence>MFDNKVVVVTGASRGIGRAIALEFARRRAWVAVNYNRSEAAGRSVFEEVSELTDQALLCRADVSRADEVGRMFDEVLSRWGRIDVLINNAGINNDKLFFNSKPEDWEANLQVNLVGAMNCCHRAIRPMMRQKRGKIINVSSVSAYAGGIGQSYYAAAKSGLVAFSKVLAKEVGKWNIQVNCIVPGLIATDMTESLIENSLDGELAKIPLSRAGKPEDVAHAAMFLAGEGADYMTGAVIPVDGGMLA</sequence>
<dbReference type="NCBIfam" id="NF005559">
    <property type="entry name" value="PRK07231.1"/>
    <property type="match status" value="1"/>
</dbReference>
<dbReference type="GO" id="GO:0004316">
    <property type="term" value="F:3-oxoacyl-[acyl-carrier-protein] reductase (NADPH) activity"/>
    <property type="evidence" value="ECO:0007669"/>
    <property type="project" value="UniProtKB-EC"/>
</dbReference>
<gene>
    <name evidence="3" type="primary">fabG</name>
    <name evidence="3" type="ORF">ACFSW5_23165</name>
</gene>
<dbReference type="PRINTS" id="PR00081">
    <property type="entry name" value="GDHRDH"/>
</dbReference>
<dbReference type="Gene3D" id="3.40.50.720">
    <property type="entry name" value="NAD(P)-binding Rossmann-like Domain"/>
    <property type="match status" value="1"/>
</dbReference>
<comment type="caution">
    <text evidence="3">The sequence shown here is derived from an EMBL/GenBank/DDBJ whole genome shotgun (WGS) entry which is preliminary data.</text>
</comment>
<proteinExistence type="inferred from homology"/>
<feature type="domain" description="Ketoreductase" evidence="2">
    <location>
        <begin position="5"/>
        <end position="185"/>
    </location>
</feature>